<reference evidence="1 2" key="1">
    <citation type="submission" date="2017-07" db="EMBL/GenBank/DDBJ databases">
        <title>Genomes of Fischerella (Mastigocladus) sp. strains.</title>
        <authorList>
            <person name="Miller S.R."/>
        </authorList>
    </citation>
    <scope>NUCLEOTIDE SEQUENCE [LARGE SCALE GENOMIC DNA]</scope>
    <source>
        <strain evidence="1 2">CCMEE 5318</strain>
    </source>
</reference>
<dbReference type="EMBL" id="NMQE01000244">
    <property type="protein sequence ID" value="PMB24019.1"/>
    <property type="molecule type" value="Genomic_DNA"/>
</dbReference>
<evidence type="ECO:0000313" key="1">
    <source>
        <dbReference type="EMBL" id="PMB24019.1"/>
    </source>
</evidence>
<name>A0A2N6LIJ0_9CYAN</name>
<dbReference type="Proteomes" id="UP000235081">
    <property type="component" value="Unassembled WGS sequence"/>
</dbReference>
<organism evidence="1 2">
    <name type="scientific">Fischerella thermalis CCMEE 5318</name>
    <dbReference type="NCBI Taxonomy" id="2019666"/>
    <lineage>
        <taxon>Bacteria</taxon>
        <taxon>Bacillati</taxon>
        <taxon>Cyanobacteriota</taxon>
        <taxon>Cyanophyceae</taxon>
        <taxon>Nostocales</taxon>
        <taxon>Hapalosiphonaceae</taxon>
        <taxon>Fischerella</taxon>
    </lineage>
</organism>
<sequence length="95" mass="10524">MECFLTVIQFKKPKDSALSLESAAANGGFDLSFAQKLVCTRRAMARLYIWWNNGKSSVRGDTPLCIQGSLSRAGLGRSVLCLNTNFFNQMMELVV</sequence>
<dbReference type="AlphaFoldDB" id="A0A2N6LIJ0"/>
<comment type="caution">
    <text evidence="1">The sequence shown here is derived from an EMBL/GenBank/DDBJ whole genome shotgun (WGS) entry which is preliminary data.</text>
</comment>
<protein>
    <submittedName>
        <fullName evidence="1">Uncharacterized protein</fullName>
    </submittedName>
</protein>
<evidence type="ECO:0000313" key="2">
    <source>
        <dbReference type="Proteomes" id="UP000235081"/>
    </source>
</evidence>
<accession>A0A2N6LIJ0</accession>
<gene>
    <name evidence="1" type="ORF">CEN46_08960</name>
</gene>
<proteinExistence type="predicted"/>